<keyword evidence="2" id="KW-1185">Reference proteome</keyword>
<evidence type="ECO:0000313" key="2">
    <source>
        <dbReference type="Proteomes" id="UP000185207"/>
    </source>
</evidence>
<organism evidence="1 2">
    <name type="scientific">Epilithonimonas zeae</name>
    <dbReference type="NCBI Taxonomy" id="1416779"/>
    <lineage>
        <taxon>Bacteria</taxon>
        <taxon>Pseudomonadati</taxon>
        <taxon>Bacteroidota</taxon>
        <taxon>Flavobacteriia</taxon>
        <taxon>Flavobacteriales</taxon>
        <taxon>Weeksellaceae</taxon>
        <taxon>Chryseobacterium group</taxon>
        <taxon>Epilithonimonas</taxon>
    </lineage>
</organism>
<protein>
    <submittedName>
        <fullName evidence="1">Uncharacterized protein</fullName>
    </submittedName>
</protein>
<dbReference type="EMBL" id="FSRK01000001">
    <property type="protein sequence ID" value="SIN94698.1"/>
    <property type="molecule type" value="Genomic_DNA"/>
</dbReference>
<reference evidence="2" key="1">
    <citation type="submission" date="2016-11" db="EMBL/GenBank/DDBJ databases">
        <authorList>
            <person name="Varghese N."/>
            <person name="Submissions S."/>
        </authorList>
    </citation>
    <scope>NUCLEOTIDE SEQUENCE [LARGE SCALE GENOMIC DNA]</scope>
    <source>
        <strain evidence="2">DSM 27623</strain>
    </source>
</reference>
<dbReference type="AlphaFoldDB" id="A0A1N6FHC7"/>
<evidence type="ECO:0000313" key="1">
    <source>
        <dbReference type="EMBL" id="SIN94698.1"/>
    </source>
</evidence>
<proteinExistence type="predicted"/>
<dbReference type="STRING" id="1416779.SAMN05444409_1276"/>
<sequence length="93" mass="11194">MKVEDVVTILGKPLKITNRYENRGKTFTYTEKQENKMTFPMLWVHFDKELKVDEVFAKKYFLWGMDNECIYILDSKDDNPKFMNTQQLRAAFE</sequence>
<dbReference type="RefSeq" id="WP_139297274.1">
    <property type="nucleotide sequence ID" value="NZ_FSRK01000001.1"/>
</dbReference>
<dbReference type="OrthoDB" id="1453100at2"/>
<dbReference type="Proteomes" id="UP000185207">
    <property type="component" value="Unassembled WGS sequence"/>
</dbReference>
<accession>A0A1N6FHC7</accession>
<gene>
    <name evidence="1" type="ORF">SAMN05444409_1276</name>
</gene>
<name>A0A1N6FHC7_9FLAO</name>